<dbReference type="AlphaFoldDB" id="A0A918Z085"/>
<evidence type="ECO:0000313" key="4">
    <source>
        <dbReference type="Proteomes" id="UP000603227"/>
    </source>
</evidence>
<reference evidence="3" key="1">
    <citation type="journal article" date="2014" name="Int. J. Syst. Evol. Microbiol.">
        <title>Complete genome sequence of Corynebacterium casei LMG S-19264T (=DSM 44701T), isolated from a smear-ripened cheese.</title>
        <authorList>
            <consortium name="US DOE Joint Genome Institute (JGI-PGF)"/>
            <person name="Walter F."/>
            <person name="Albersmeier A."/>
            <person name="Kalinowski J."/>
            <person name="Ruckert C."/>
        </authorList>
    </citation>
    <scope>NUCLEOTIDE SEQUENCE</scope>
    <source>
        <strain evidence="3">CGMCC 4.7403</strain>
    </source>
</reference>
<sequence length="225" mass="23301">MPIRHPAPGDSGNPDCTEGAVPSWIRSAATGPAQVITRLIPQTPARPERSVVARGTGNARAENGGTANSGCQSPPRDVADREAAHSAHASDTGDPIATAPYAIANSGTWTTIVQAPGETALRVRKRTLLIGTALAVLTIVAFPVKFYCSRRATPGGAVNAVDSLAQLVDGTQPAVLTGRFLESAREFQSGSWIPQGLDPPRTGSPKDWIPQGAVCIVKVLVTGLA</sequence>
<keyword evidence="2" id="KW-1133">Transmembrane helix</keyword>
<dbReference type="EMBL" id="BNAT01000017">
    <property type="protein sequence ID" value="GHE32167.1"/>
    <property type="molecule type" value="Genomic_DNA"/>
</dbReference>
<dbReference type="Proteomes" id="UP000603227">
    <property type="component" value="Unassembled WGS sequence"/>
</dbReference>
<keyword evidence="2" id="KW-0812">Transmembrane</keyword>
<accession>A0A918Z085</accession>
<keyword evidence="4" id="KW-1185">Reference proteome</keyword>
<comment type="caution">
    <text evidence="3">The sequence shown here is derived from an EMBL/GenBank/DDBJ whole genome shotgun (WGS) entry which is preliminary data.</text>
</comment>
<name>A0A918Z085_9ACTN</name>
<keyword evidence="2" id="KW-0472">Membrane</keyword>
<evidence type="ECO:0000256" key="1">
    <source>
        <dbReference type="SAM" id="MobiDB-lite"/>
    </source>
</evidence>
<evidence type="ECO:0000256" key="2">
    <source>
        <dbReference type="SAM" id="Phobius"/>
    </source>
</evidence>
<feature type="region of interest" description="Disordered" evidence="1">
    <location>
        <begin position="1"/>
        <end position="20"/>
    </location>
</feature>
<gene>
    <name evidence="3" type="ORF">GCM10017771_48810</name>
</gene>
<feature type="transmembrane region" description="Helical" evidence="2">
    <location>
        <begin position="128"/>
        <end position="147"/>
    </location>
</feature>
<protein>
    <submittedName>
        <fullName evidence="3">Uncharacterized protein</fullName>
    </submittedName>
</protein>
<reference evidence="3" key="2">
    <citation type="submission" date="2020-09" db="EMBL/GenBank/DDBJ databases">
        <authorList>
            <person name="Sun Q."/>
            <person name="Zhou Y."/>
        </authorList>
    </citation>
    <scope>NUCLEOTIDE SEQUENCE</scope>
    <source>
        <strain evidence="3">CGMCC 4.7403</strain>
    </source>
</reference>
<feature type="region of interest" description="Disordered" evidence="1">
    <location>
        <begin position="40"/>
        <end position="97"/>
    </location>
</feature>
<evidence type="ECO:0000313" key="3">
    <source>
        <dbReference type="EMBL" id="GHE32167.1"/>
    </source>
</evidence>
<organism evidence="3 4">
    <name type="scientific">Streptomyces capitiformicae</name>
    <dbReference type="NCBI Taxonomy" id="2014920"/>
    <lineage>
        <taxon>Bacteria</taxon>
        <taxon>Bacillati</taxon>
        <taxon>Actinomycetota</taxon>
        <taxon>Actinomycetes</taxon>
        <taxon>Kitasatosporales</taxon>
        <taxon>Streptomycetaceae</taxon>
        <taxon>Streptomyces</taxon>
    </lineage>
</organism>
<proteinExistence type="predicted"/>